<organism evidence="3 4">
    <name type="scientific">Diplogelasinospora grovesii</name>
    <dbReference type="NCBI Taxonomy" id="303347"/>
    <lineage>
        <taxon>Eukaryota</taxon>
        <taxon>Fungi</taxon>
        <taxon>Dikarya</taxon>
        <taxon>Ascomycota</taxon>
        <taxon>Pezizomycotina</taxon>
        <taxon>Sordariomycetes</taxon>
        <taxon>Sordariomycetidae</taxon>
        <taxon>Sordariales</taxon>
        <taxon>Diplogelasinosporaceae</taxon>
        <taxon>Diplogelasinospora</taxon>
    </lineage>
</organism>
<evidence type="ECO:0000313" key="3">
    <source>
        <dbReference type="EMBL" id="KAK3945679.1"/>
    </source>
</evidence>
<protein>
    <submittedName>
        <fullName evidence="3">Uncharacterized protein</fullName>
    </submittedName>
</protein>
<comment type="caution">
    <text evidence="3">The sequence shown here is derived from an EMBL/GenBank/DDBJ whole genome shotgun (WGS) entry which is preliminary data.</text>
</comment>
<proteinExistence type="predicted"/>
<keyword evidence="2" id="KW-1133">Transmembrane helix</keyword>
<keyword evidence="2" id="KW-0472">Membrane</keyword>
<reference evidence="4" key="1">
    <citation type="journal article" date="2023" name="Mol. Phylogenet. Evol.">
        <title>Genome-scale phylogeny and comparative genomics of the fungal order Sordariales.</title>
        <authorList>
            <person name="Hensen N."/>
            <person name="Bonometti L."/>
            <person name="Westerberg I."/>
            <person name="Brannstrom I.O."/>
            <person name="Guillou S."/>
            <person name="Cros-Aarteil S."/>
            <person name="Calhoun S."/>
            <person name="Haridas S."/>
            <person name="Kuo A."/>
            <person name="Mondo S."/>
            <person name="Pangilinan J."/>
            <person name="Riley R."/>
            <person name="LaButti K."/>
            <person name="Andreopoulos B."/>
            <person name="Lipzen A."/>
            <person name="Chen C."/>
            <person name="Yan M."/>
            <person name="Daum C."/>
            <person name="Ng V."/>
            <person name="Clum A."/>
            <person name="Steindorff A."/>
            <person name="Ohm R.A."/>
            <person name="Martin F."/>
            <person name="Silar P."/>
            <person name="Natvig D.O."/>
            <person name="Lalanne C."/>
            <person name="Gautier V."/>
            <person name="Ament-Velasquez S.L."/>
            <person name="Kruys A."/>
            <person name="Hutchinson M.I."/>
            <person name="Powell A.J."/>
            <person name="Barry K."/>
            <person name="Miller A.N."/>
            <person name="Grigoriev I.V."/>
            <person name="Debuchy R."/>
            <person name="Gladieux P."/>
            <person name="Hiltunen Thoren M."/>
            <person name="Johannesson H."/>
        </authorList>
    </citation>
    <scope>NUCLEOTIDE SEQUENCE [LARGE SCALE GENOMIC DNA]</scope>
    <source>
        <strain evidence="4">CBS 340.73</strain>
    </source>
</reference>
<feature type="region of interest" description="Disordered" evidence="1">
    <location>
        <begin position="80"/>
        <end position="113"/>
    </location>
</feature>
<feature type="region of interest" description="Disordered" evidence="1">
    <location>
        <begin position="123"/>
        <end position="142"/>
    </location>
</feature>
<feature type="compositionally biased region" description="Low complexity" evidence="1">
    <location>
        <begin position="89"/>
        <end position="105"/>
    </location>
</feature>
<name>A0AAN6S9Q7_9PEZI</name>
<dbReference type="AlphaFoldDB" id="A0AAN6S9Q7"/>
<sequence length="354" mass="38861">MAPLVPRMHLFEIDDQPWFPAMFRARVQAALTIAWTFKVPGLQKTSPARMVASLLSSNLGSSVRDYVFIDFCAGGGGPTPSIEKHLNQSLDSSSSAISRPSSSSSTGPKGPSYAAIVAEGPAVTNGTNGSSAPNGHSTTTSDQPVRFVLTDLHPHVEDWQKAASASPNLSYIPDSVDAANAPADLVGRYKRDGKKVFRLFNLAFHHFDDPLARAILKNTVETSDGFGIFELQERNFSSFLTCCAFGLGIMLVAPYYAWVWRSPMTLFFTYIVPILPFVLVFDGWMSALRTRTPDEVEVLLRTCGAGTPEEISKHWEVRSGKSMFLWPFGYLNWIIVLRKQGQCEGEGEGQKTTL</sequence>
<dbReference type="EMBL" id="MU853754">
    <property type="protein sequence ID" value="KAK3945679.1"/>
    <property type="molecule type" value="Genomic_DNA"/>
</dbReference>
<feature type="transmembrane region" description="Helical" evidence="2">
    <location>
        <begin position="236"/>
        <end position="258"/>
    </location>
</feature>
<gene>
    <name evidence="3" type="ORF">QBC46DRAFT_302907</name>
</gene>
<evidence type="ECO:0000313" key="4">
    <source>
        <dbReference type="Proteomes" id="UP001303473"/>
    </source>
</evidence>
<feature type="compositionally biased region" description="Polar residues" evidence="1">
    <location>
        <begin position="124"/>
        <end position="142"/>
    </location>
</feature>
<evidence type="ECO:0000256" key="2">
    <source>
        <dbReference type="SAM" id="Phobius"/>
    </source>
</evidence>
<feature type="transmembrane region" description="Helical" evidence="2">
    <location>
        <begin position="264"/>
        <end position="281"/>
    </location>
</feature>
<accession>A0AAN6S9Q7</accession>
<keyword evidence="4" id="KW-1185">Reference proteome</keyword>
<evidence type="ECO:0000256" key="1">
    <source>
        <dbReference type="SAM" id="MobiDB-lite"/>
    </source>
</evidence>
<dbReference type="Proteomes" id="UP001303473">
    <property type="component" value="Unassembled WGS sequence"/>
</dbReference>
<keyword evidence="2" id="KW-0812">Transmembrane</keyword>